<dbReference type="EC" id="3.2.2.n1" evidence="3"/>
<dbReference type="PATRIC" id="fig|626887.3.peg.3949"/>
<dbReference type="GO" id="GO:0008714">
    <property type="term" value="F:AMP nucleosidase activity"/>
    <property type="evidence" value="ECO:0007669"/>
    <property type="project" value="UniProtKB-EC"/>
</dbReference>
<protein>
    <recommendedName>
        <fullName evidence="3">Cytokinin riboside 5'-monophosphate phosphoribohydrolase</fullName>
        <ecNumber evidence="3">3.2.2.n1</ecNumber>
    </recommendedName>
</protein>
<organism evidence="4 5">
    <name type="scientific">Marinobacter nanhaiticus D15-8W</name>
    <dbReference type="NCBI Taxonomy" id="626887"/>
    <lineage>
        <taxon>Bacteria</taxon>
        <taxon>Pseudomonadati</taxon>
        <taxon>Pseudomonadota</taxon>
        <taxon>Gammaproteobacteria</taxon>
        <taxon>Pseudomonadales</taxon>
        <taxon>Marinobacteraceae</taxon>
        <taxon>Marinobacter</taxon>
    </lineage>
</organism>
<accession>N6WQ14</accession>
<dbReference type="eggNOG" id="COG1611">
    <property type="taxonomic scope" value="Bacteria"/>
</dbReference>
<comment type="similarity">
    <text evidence="2 3">Belongs to the LOG family.</text>
</comment>
<evidence type="ECO:0000256" key="3">
    <source>
        <dbReference type="RuleBase" id="RU363015"/>
    </source>
</evidence>
<dbReference type="SUPFAM" id="SSF102405">
    <property type="entry name" value="MCP/YpsA-like"/>
    <property type="match status" value="1"/>
</dbReference>
<dbReference type="RefSeq" id="WP_004581887.1">
    <property type="nucleotide sequence ID" value="NZ_AP028878.1"/>
</dbReference>
<evidence type="ECO:0000256" key="1">
    <source>
        <dbReference type="ARBA" id="ARBA00000274"/>
    </source>
</evidence>
<comment type="caution">
    <text evidence="4">The sequence shown here is derived from an EMBL/GenBank/DDBJ whole genome shotgun (WGS) entry which is preliminary data.</text>
</comment>
<dbReference type="EMBL" id="APLQ01000014">
    <property type="protein sequence ID" value="ENO13666.1"/>
    <property type="molecule type" value="Genomic_DNA"/>
</dbReference>
<dbReference type="NCBIfam" id="TIGR00730">
    <property type="entry name" value="Rossman fold protein, TIGR00730 family"/>
    <property type="match status" value="1"/>
</dbReference>
<dbReference type="InterPro" id="IPR005269">
    <property type="entry name" value="LOG"/>
</dbReference>
<keyword evidence="5" id="KW-1185">Reference proteome</keyword>
<evidence type="ECO:0000313" key="4">
    <source>
        <dbReference type="EMBL" id="ENO13666.1"/>
    </source>
</evidence>
<gene>
    <name evidence="4" type="ORF">J057_19760</name>
</gene>
<sequence length="186" mass="20510">MRVAVFCGSSSGNDPIFAEQARAMGKAIAEAGHSLVFGGGKVGLMGILADSVLEHGGEVIGVIPHMLKEREVAHAGITELFVVDDMHQRKAKMNSLAKAFIAMPGGPGTLEEIFEVWTWAQLGYHEKPCAFLNVAGYYDPLFSFLDNMRENGFLKDVYRDMLIVDDDPSRILARFEDYASPQAKWR</sequence>
<dbReference type="GO" id="GO:0009691">
    <property type="term" value="P:cytokinin biosynthetic process"/>
    <property type="evidence" value="ECO:0007669"/>
    <property type="project" value="UniProtKB-UniRule"/>
</dbReference>
<dbReference type="HOGENOM" id="CLU_058336_4_2_6"/>
<comment type="catalytic activity">
    <reaction evidence="1">
        <text>AMP + H2O = D-ribose 5-phosphate + adenine</text>
        <dbReference type="Rhea" id="RHEA:20129"/>
        <dbReference type="ChEBI" id="CHEBI:15377"/>
        <dbReference type="ChEBI" id="CHEBI:16708"/>
        <dbReference type="ChEBI" id="CHEBI:78346"/>
        <dbReference type="ChEBI" id="CHEBI:456215"/>
        <dbReference type="EC" id="3.2.2.4"/>
    </reaction>
</comment>
<keyword evidence="3" id="KW-0203">Cytokinin biosynthesis</keyword>
<dbReference type="AlphaFoldDB" id="N6WQ14"/>
<dbReference type="STRING" id="626887.J057_19760"/>
<dbReference type="InterPro" id="IPR031100">
    <property type="entry name" value="LOG_fam"/>
</dbReference>
<dbReference type="GO" id="GO:0005829">
    <property type="term" value="C:cytosol"/>
    <property type="evidence" value="ECO:0007669"/>
    <property type="project" value="TreeGrafter"/>
</dbReference>
<evidence type="ECO:0000256" key="2">
    <source>
        <dbReference type="ARBA" id="ARBA00006763"/>
    </source>
</evidence>
<dbReference type="PANTHER" id="PTHR31223:SF70">
    <property type="entry name" value="LOG FAMILY PROTEIN YJL055W"/>
    <property type="match status" value="1"/>
</dbReference>
<reference evidence="4 5" key="1">
    <citation type="journal article" date="2013" name="Genome Announc.">
        <title>Genome Sequence of the Polycyclic Aromatic Hydrocarbon-Degrading Bacterium Strain Marinobacter nanhaiticus D15-8WT.</title>
        <authorList>
            <person name="Cui Z."/>
            <person name="Gao W."/>
            <person name="Li Q."/>
            <person name="Xu G."/>
            <person name="Zheng L."/>
        </authorList>
    </citation>
    <scope>NUCLEOTIDE SEQUENCE [LARGE SCALE GENOMIC DNA]</scope>
    <source>
        <strain evidence="4 5">D15-8W</strain>
    </source>
</reference>
<name>N6WQ14_9GAMM</name>
<dbReference type="PANTHER" id="PTHR31223">
    <property type="entry name" value="LOG FAMILY PROTEIN YJL055W"/>
    <property type="match status" value="1"/>
</dbReference>
<evidence type="ECO:0000313" key="5">
    <source>
        <dbReference type="Proteomes" id="UP000013165"/>
    </source>
</evidence>
<dbReference type="Proteomes" id="UP000013165">
    <property type="component" value="Unassembled WGS sequence"/>
</dbReference>
<proteinExistence type="inferred from homology"/>
<dbReference type="OrthoDB" id="9801098at2"/>
<dbReference type="Pfam" id="PF03641">
    <property type="entry name" value="Lysine_decarbox"/>
    <property type="match status" value="1"/>
</dbReference>
<keyword evidence="3" id="KW-0378">Hydrolase</keyword>
<dbReference type="Gene3D" id="3.40.50.450">
    <property type="match status" value="1"/>
</dbReference>